<organism evidence="4 5">
    <name type="scientific">Antiquaquibacter soli</name>
    <dbReference type="NCBI Taxonomy" id="3064523"/>
    <lineage>
        <taxon>Bacteria</taxon>
        <taxon>Bacillati</taxon>
        <taxon>Actinomycetota</taxon>
        <taxon>Actinomycetes</taxon>
        <taxon>Micrococcales</taxon>
        <taxon>Microbacteriaceae</taxon>
        <taxon>Antiquaquibacter</taxon>
    </lineage>
</organism>
<keyword evidence="5" id="KW-1185">Reference proteome</keyword>
<feature type="domain" description="DUF1980" evidence="3">
    <location>
        <begin position="150"/>
        <end position="248"/>
    </location>
</feature>
<feature type="transmembrane region" description="Helical" evidence="1">
    <location>
        <begin position="39"/>
        <end position="61"/>
    </location>
</feature>
<feature type="transmembrane region" description="Helical" evidence="1">
    <location>
        <begin position="73"/>
        <end position="95"/>
    </location>
</feature>
<protein>
    <submittedName>
        <fullName evidence="4">TIGR03943 family protein</fullName>
    </submittedName>
</protein>
<dbReference type="NCBIfam" id="TIGR03943">
    <property type="entry name" value="TIGR03943 family putative permease subunit"/>
    <property type="match status" value="1"/>
</dbReference>
<proteinExistence type="predicted"/>
<dbReference type="RefSeq" id="WP_305002655.1">
    <property type="nucleotide sequence ID" value="NZ_JAUQUB010000001.1"/>
</dbReference>
<evidence type="ECO:0000256" key="1">
    <source>
        <dbReference type="SAM" id="Phobius"/>
    </source>
</evidence>
<keyword evidence="1" id="KW-1133">Transmembrane helix</keyword>
<dbReference type="InterPro" id="IPR048493">
    <property type="entry name" value="DUF1980_N"/>
</dbReference>
<name>A0ABT9BML8_9MICO</name>
<dbReference type="Proteomes" id="UP001241072">
    <property type="component" value="Unassembled WGS sequence"/>
</dbReference>
<reference evidence="4 5" key="1">
    <citation type="submission" date="2023-07" db="EMBL/GenBank/DDBJ databases">
        <title>Protaetiibacter sp. nov WY-16 isolated from soil.</title>
        <authorList>
            <person name="Liu B."/>
            <person name="Wan Y."/>
        </authorList>
    </citation>
    <scope>NUCLEOTIDE SEQUENCE [LARGE SCALE GENOMIC DNA]</scope>
    <source>
        <strain evidence="4 5">WY-16</strain>
    </source>
</reference>
<dbReference type="Pfam" id="PF09323">
    <property type="entry name" value="DUF1980"/>
    <property type="match status" value="1"/>
</dbReference>
<dbReference type="Pfam" id="PF21537">
    <property type="entry name" value="DUF1980_C"/>
    <property type="match status" value="1"/>
</dbReference>
<dbReference type="PANTHER" id="PTHR40047">
    <property type="entry name" value="UPF0703 PROTEIN YCGQ"/>
    <property type="match status" value="1"/>
</dbReference>
<evidence type="ECO:0000313" key="4">
    <source>
        <dbReference type="EMBL" id="MDO7882276.1"/>
    </source>
</evidence>
<keyword evidence="1" id="KW-0812">Transmembrane</keyword>
<dbReference type="PANTHER" id="PTHR40047:SF1">
    <property type="entry name" value="UPF0703 PROTEIN YCGQ"/>
    <property type="match status" value="1"/>
</dbReference>
<evidence type="ECO:0000313" key="5">
    <source>
        <dbReference type="Proteomes" id="UP001241072"/>
    </source>
</evidence>
<accession>A0ABT9BML8</accession>
<gene>
    <name evidence="4" type="ORF">Q5716_08575</name>
</gene>
<evidence type="ECO:0000259" key="3">
    <source>
        <dbReference type="Pfam" id="PF21537"/>
    </source>
</evidence>
<dbReference type="InterPro" id="IPR048447">
    <property type="entry name" value="DUF1980_C"/>
</dbReference>
<dbReference type="InterPro" id="IPR052955">
    <property type="entry name" value="UPF0703_membrane_permease"/>
</dbReference>
<sequence length="248" mass="26154">MSWLSIQRWRGVVLVGLAAVATVVLAATGQLVLYIHPRYVVFTVIMVVLAFLLVLASALLSKPDDEDAPASPFSKALSVGAVALAALLAVAMVALPAATLSSATADQRDINSTAIGASDTDLEDAAAVPTAEFAAFTVLDWASLLRQTTDLAFYRDKPVDVVGFITPDASDPDVFYVSRFFVTCCAVDAQPAGVPVYLPGWASQFEADDWVRVTGQFAANPSSGSAEPLAIDPDDVLAVEQPSEPYLF</sequence>
<feature type="transmembrane region" description="Helical" evidence="1">
    <location>
        <begin position="12"/>
        <end position="33"/>
    </location>
</feature>
<comment type="caution">
    <text evidence="4">The sequence shown here is derived from an EMBL/GenBank/DDBJ whole genome shotgun (WGS) entry which is preliminary data.</text>
</comment>
<dbReference type="EMBL" id="JAUQUB010000001">
    <property type="protein sequence ID" value="MDO7882276.1"/>
    <property type="molecule type" value="Genomic_DNA"/>
</dbReference>
<evidence type="ECO:0000259" key="2">
    <source>
        <dbReference type="Pfam" id="PF09323"/>
    </source>
</evidence>
<feature type="domain" description="DUF1980" evidence="2">
    <location>
        <begin position="10"/>
        <end position="110"/>
    </location>
</feature>
<keyword evidence="1" id="KW-0472">Membrane</keyword>
<dbReference type="InterPro" id="IPR015402">
    <property type="entry name" value="DUF1980"/>
</dbReference>